<keyword evidence="1" id="KW-1133">Transmembrane helix</keyword>
<comment type="caution">
    <text evidence="2">The sequence shown here is derived from an EMBL/GenBank/DDBJ whole genome shotgun (WGS) entry which is preliminary data.</text>
</comment>
<dbReference type="EMBL" id="CM026423">
    <property type="protein sequence ID" value="KAG0581874.1"/>
    <property type="molecule type" value="Genomic_DNA"/>
</dbReference>
<reference evidence="2" key="1">
    <citation type="submission" date="2020-06" db="EMBL/GenBank/DDBJ databases">
        <title>WGS assembly of Ceratodon purpureus strain R40.</title>
        <authorList>
            <person name="Carey S.B."/>
            <person name="Jenkins J."/>
            <person name="Shu S."/>
            <person name="Lovell J.T."/>
            <person name="Sreedasyam A."/>
            <person name="Maumus F."/>
            <person name="Tiley G.P."/>
            <person name="Fernandez-Pozo N."/>
            <person name="Barry K."/>
            <person name="Chen C."/>
            <person name="Wang M."/>
            <person name="Lipzen A."/>
            <person name="Daum C."/>
            <person name="Saski C.A."/>
            <person name="Payton A.C."/>
            <person name="Mcbreen J.C."/>
            <person name="Conrad R.E."/>
            <person name="Kollar L.M."/>
            <person name="Olsson S."/>
            <person name="Huttunen S."/>
            <person name="Landis J.B."/>
            <person name="Wickett N.J."/>
            <person name="Johnson M.G."/>
            <person name="Rensing S.A."/>
            <person name="Grimwood J."/>
            <person name="Schmutz J."/>
            <person name="Mcdaniel S.F."/>
        </authorList>
    </citation>
    <scope>NUCLEOTIDE SEQUENCE</scope>
    <source>
        <strain evidence="2">R40</strain>
    </source>
</reference>
<dbReference type="AlphaFoldDB" id="A0A8T0IDR1"/>
<organism evidence="2 3">
    <name type="scientific">Ceratodon purpureus</name>
    <name type="common">Fire moss</name>
    <name type="synonym">Dicranum purpureum</name>
    <dbReference type="NCBI Taxonomy" id="3225"/>
    <lineage>
        <taxon>Eukaryota</taxon>
        <taxon>Viridiplantae</taxon>
        <taxon>Streptophyta</taxon>
        <taxon>Embryophyta</taxon>
        <taxon>Bryophyta</taxon>
        <taxon>Bryophytina</taxon>
        <taxon>Bryopsida</taxon>
        <taxon>Dicranidae</taxon>
        <taxon>Pseudoditrichales</taxon>
        <taxon>Ditrichaceae</taxon>
        <taxon>Ceratodon</taxon>
    </lineage>
</organism>
<evidence type="ECO:0000256" key="1">
    <source>
        <dbReference type="SAM" id="Phobius"/>
    </source>
</evidence>
<evidence type="ECO:0000313" key="2">
    <source>
        <dbReference type="EMBL" id="KAG0581874.1"/>
    </source>
</evidence>
<feature type="transmembrane region" description="Helical" evidence="1">
    <location>
        <begin position="50"/>
        <end position="75"/>
    </location>
</feature>
<evidence type="ECO:0000313" key="3">
    <source>
        <dbReference type="Proteomes" id="UP000822688"/>
    </source>
</evidence>
<proteinExistence type="predicted"/>
<keyword evidence="1" id="KW-0472">Membrane</keyword>
<sequence length="117" mass="12688">MRTLLQLMHHSSYDSSQASHCPLTPLTILILLVISSSSHTPSFGAHDVVLLLMLCLAFVFYLYVLVGMIGTVAFFTPAEGSYLVSCCTCTQWVEDSAFFSPCSTIVMEAVTSSNGLL</sequence>
<protein>
    <submittedName>
        <fullName evidence="2">Uncharacterized protein</fullName>
    </submittedName>
</protein>
<gene>
    <name evidence="2" type="ORF">KC19_3G016100</name>
</gene>
<keyword evidence="1" id="KW-0812">Transmembrane</keyword>
<keyword evidence="3" id="KW-1185">Reference proteome</keyword>
<name>A0A8T0IDR1_CERPU</name>
<accession>A0A8T0IDR1</accession>
<dbReference type="Proteomes" id="UP000822688">
    <property type="component" value="Chromosome 3"/>
</dbReference>